<feature type="chain" id="PRO_5004736928" description="Secreted protein" evidence="1">
    <location>
        <begin position="20"/>
        <end position="207"/>
    </location>
</feature>
<evidence type="ECO:0000313" key="2">
    <source>
        <dbReference type="EMBL" id="JAB72136.1"/>
    </source>
</evidence>
<organism evidence="2">
    <name type="scientific">Ixodes ricinus</name>
    <name type="common">Common tick</name>
    <name type="synonym">Acarus ricinus</name>
    <dbReference type="NCBI Taxonomy" id="34613"/>
    <lineage>
        <taxon>Eukaryota</taxon>
        <taxon>Metazoa</taxon>
        <taxon>Ecdysozoa</taxon>
        <taxon>Arthropoda</taxon>
        <taxon>Chelicerata</taxon>
        <taxon>Arachnida</taxon>
        <taxon>Acari</taxon>
        <taxon>Parasitiformes</taxon>
        <taxon>Ixodida</taxon>
        <taxon>Ixodoidea</taxon>
        <taxon>Ixodidae</taxon>
        <taxon>Ixodinae</taxon>
        <taxon>Ixodes</taxon>
    </lineage>
</organism>
<evidence type="ECO:0008006" key="3">
    <source>
        <dbReference type="Google" id="ProtNLM"/>
    </source>
</evidence>
<accession>V5ID94</accession>
<feature type="signal peptide" evidence="1">
    <location>
        <begin position="1"/>
        <end position="19"/>
    </location>
</feature>
<keyword evidence="1" id="KW-0732">Signal</keyword>
<proteinExistence type="evidence at transcript level"/>
<name>V5ID94_IXORI</name>
<evidence type="ECO:0000256" key="1">
    <source>
        <dbReference type="SAM" id="SignalP"/>
    </source>
</evidence>
<dbReference type="EMBL" id="GANP01012332">
    <property type="protein sequence ID" value="JAB72136.1"/>
    <property type="molecule type" value="mRNA"/>
</dbReference>
<reference evidence="2" key="1">
    <citation type="journal article" date="2015" name="Sci. Rep.">
        <title>Tissue- and time-dependent transcription in Ixodes ricinus salivary glands and midguts when blood feeding on the vertebrate host.</title>
        <authorList>
            <person name="Kotsyfakis M."/>
            <person name="Schwarz A."/>
            <person name="Erhart J."/>
            <person name="Ribeiro J.M."/>
        </authorList>
    </citation>
    <scope>NUCLEOTIDE SEQUENCE</scope>
    <source>
        <tissue evidence="2">Salivary gland and midgut</tissue>
    </source>
</reference>
<protein>
    <recommendedName>
        <fullName evidence="3">Secreted protein</fullName>
    </recommendedName>
</protein>
<dbReference type="AlphaFoldDB" id="V5ID94"/>
<sequence>MRVLLLLPLCHLFRDPANHLATLVGKYCLCVTQLKPRPAAILERWWSLLGEAQFEDLVGIFKECIIYVLGRETPTKQNHGHLKLALDILSKLNHVNRDVGSLVSYEHFYIPAVDGEGGRAAGLHPVGSRRAGCQRTNKVYFCDYPFVFNAQAKTLILQTDSHNPDAASDGDGLASRPLPASFCPWFPRPTRTWCSTWDGKTIVNDTL</sequence>